<dbReference type="HOGENOM" id="CLU_1885596_0_0_1"/>
<evidence type="ECO:0000313" key="4">
    <source>
        <dbReference type="Proteomes" id="UP000027238"/>
    </source>
</evidence>
<accession>A0A066XBR8</accession>
<feature type="chain" id="PRO_5001633785" description="DUF4124 domain-containing protein" evidence="2">
    <location>
        <begin position="26"/>
        <end position="115"/>
    </location>
</feature>
<keyword evidence="2" id="KW-0732">Signal</keyword>
<reference evidence="4" key="1">
    <citation type="journal article" date="2014" name="Genome Announc.">
        <title>Draft genome sequence of Colletotrichum sublineola, a destructive pathogen of cultivated sorghum.</title>
        <authorList>
            <person name="Baroncelli R."/>
            <person name="Sanz-Martin J.M."/>
            <person name="Rech G.E."/>
            <person name="Sukno S.A."/>
            <person name="Thon M.R."/>
        </authorList>
    </citation>
    <scope>NUCLEOTIDE SEQUENCE [LARGE SCALE GENOMIC DNA]</scope>
    <source>
        <strain evidence="4">TX430BB</strain>
    </source>
</reference>
<organism evidence="3 4">
    <name type="scientific">Colletotrichum sublineola</name>
    <name type="common">Sorghum anthracnose fungus</name>
    <dbReference type="NCBI Taxonomy" id="1173701"/>
    <lineage>
        <taxon>Eukaryota</taxon>
        <taxon>Fungi</taxon>
        <taxon>Dikarya</taxon>
        <taxon>Ascomycota</taxon>
        <taxon>Pezizomycotina</taxon>
        <taxon>Sordariomycetes</taxon>
        <taxon>Hypocreomycetidae</taxon>
        <taxon>Glomerellales</taxon>
        <taxon>Glomerellaceae</taxon>
        <taxon>Colletotrichum</taxon>
        <taxon>Colletotrichum graminicola species complex</taxon>
    </lineage>
</organism>
<dbReference type="Proteomes" id="UP000027238">
    <property type="component" value="Unassembled WGS sequence"/>
</dbReference>
<evidence type="ECO:0000313" key="3">
    <source>
        <dbReference type="EMBL" id="KDN65089.1"/>
    </source>
</evidence>
<feature type="region of interest" description="Disordered" evidence="1">
    <location>
        <begin position="88"/>
        <end position="115"/>
    </location>
</feature>
<evidence type="ECO:0000256" key="2">
    <source>
        <dbReference type="SAM" id="SignalP"/>
    </source>
</evidence>
<gene>
    <name evidence="3" type="ORF">CSUB01_11567</name>
</gene>
<keyword evidence="4" id="KW-1185">Reference proteome</keyword>
<comment type="caution">
    <text evidence="3">The sequence shown here is derived from an EMBL/GenBank/DDBJ whole genome shotgun (WGS) entry which is preliminary data.</text>
</comment>
<proteinExistence type="predicted"/>
<dbReference type="EMBL" id="JMSE01001066">
    <property type="protein sequence ID" value="KDN65089.1"/>
    <property type="molecule type" value="Genomic_DNA"/>
</dbReference>
<feature type="signal peptide" evidence="2">
    <location>
        <begin position="1"/>
        <end position="25"/>
    </location>
</feature>
<evidence type="ECO:0000256" key="1">
    <source>
        <dbReference type="SAM" id="MobiDB-lite"/>
    </source>
</evidence>
<evidence type="ECO:0008006" key="5">
    <source>
        <dbReference type="Google" id="ProtNLM"/>
    </source>
</evidence>
<sequence>MRTSPLALPGLQLAAAAYLAATAEAKLQCTDASGAIVPQSNCEGSSLSNAFTLTEVPDDAQGAGNQARSDDPHVVVRAPELDRKYLKGGFGRRSESGFGRRSPCDSDGNNCVTGG</sequence>
<protein>
    <recommendedName>
        <fullName evidence="5">DUF4124 domain-containing protein</fullName>
    </recommendedName>
</protein>
<name>A0A066XBR8_COLSU</name>
<dbReference type="AlphaFoldDB" id="A0A066XBR8"/>
<dbReference type="eggNOG" id="ENOG502T5R4">
    <property type="taxonomic scope" value="Eukaryota"/>
</dbReference>